<dbReference type="Gene3D" id="3.40.190.10">
    <property type="entry name" value="Periplasmic binding protein-like II"/>
    <property type="match status" value="2"/>
</dbReference>
<dbReference type="InterPro" id="IPR000847">
    <property type="entry name" value="LysR_HTH_N"/>
</dbReference>
<dbReference type="InterPro" id="IPR036390">
    <property type="entry name" value="WH_DNA-bd_sf"/>
</dbReference>
<protein>
    <submittedName>
        <fullName evidence="6">Transcriptional regulator GcvA</fullName>
    </submittedName>
</protein>
<dbReference type="InterPro" id="IPR036388">
    <property type="entry name" value="WH-like_DNA-bd_sf"/>
</dbReference>
<keyword evidence="2" id="KW-0805">Transcription regulation</keyword>
<organism evidence="6 7">
    <name type="scientific">Azospirillum oleiclasticum</name>
    <dbReference type="NCBI Taxonomy" id="2735135"/>
    <lineage>
        <taxon>Bacteria</taxon>
        <taxon>Pseudomonadati</taxon>
        <taxon>Pseudomonadota</taxon>
        <taxon>Alphaproteobacteria</taxon>
        <taxon>Rhodospirillales</taxon>
        <taxon>Azospirillaceae</taxon>
        <taxon>Azospirillum</taxon>
    </lineage>
</organism>
<evidence type="ECO:0000256" key="4">
    <source>
        <dbReference type="ARBA" id="ARBA00023163"/>
    </source>
</evidence>
<evidence type="ECO:0000313" key="7">
    <source>
        <dbReference type="Proteomes" id="UP000584642"/>
    </source>
</evidence>
<dbReference type="SUPFAM" id="SSF53850">
    <property type="entry name" value="Periplasmic binding protein-like II"/>
    <property type="match status" value="1"/>
</dbReference>
<proteinExistence type="inferred from homology"/>
<dbReference type="Pfam" id="PF00126">
    <property type="entry name" value="HTH_1"/>
    <property type="match status" value="1"/>
</dbReference>
<dbReference type="PRINTS" id="PR00039">
    <property type="entry name" value="HTHLYSR"/>
</dbReference>
<dbReference type="InterPro" id="IPR058163">
    <property type="entry name" value="LysR-type_TF_proteobact-type"/>
</dbReference>
<dbReference type="PROSITE" id="PS50931">
    <property type="entry name" value="HTH_LYSR"/>
    <property type="match status" value="1"/>
</dbReference>
<dbReference type="Pfam" id="PF03466">
    <property type="entry name" value="LysR_substrate"/>
    <property type="match status" value="1"/>
</dbReference>
<dbReference type="EMBL" id="JABFDB010000011">
    <property type="protein sequence ID" value="NYZ21266.1"/>
    <property type="molecule type" value="Genomic_DNA"/>
</dbReference>
<keyword evidence="3" id="KW-0238">DNA-binding</keyword>
<evidence type="ECO:0000259" key="5">
    <source>
        <dbReference type="PROSITE" id="PS50931"/>
    </source>
</evidence>
<dbReference type="Gene3D" id="1.10.10.10">
    <property type="entry name" value="Winged helix-like DNA-binding domain superfamily/Winged helix DNA-binding domain"/>
    <property type="match status" value="1"/>
</dbReference>
<feature type="domain" description="HTH lysR-type" evidence="5">
    <location>
        <begin position="9"/>
        <end position="66"/>
    </location>
</feature>
<sequence length="298" mass="32868">MTGSNRRLPPLNALRAFEAAGRHLSFTRAAEELNVTQGAVSRHVKGLEEVLGVALFRRGHRGLELTREGTALLPRLSDGFDRLADAVAALRPATSDLTVKVLPTFAVRWLIPRLTRFQDRHPDLAVRLTTSWHEVDFSREDFDAGIVHGNHLHVSYDRLFPVVTMRVAPACAPSLLEGANPLRRPEDLVHHTLLHGSPRCTAWKAWLRTHPVPGVDPESGLIFDIDDSAWRAAASGAGVALCDLQFVAEDLAAGRLVLPFDRPVLELGSYYLVCPHRTSDLPAVMAFRAWLQEEAAAI</sequence>
<evidence type="ECO:0000256" key="2">
    <source>
        <dbReference type="ARBA" id="ARBA00023015"/>
    </source>
</evidence>
<dbReference type="PANTHER" id="PTHR30537:SF74">
    <property type="entry name" value="HTH-TYPE TRANSCRIPTIONAL REGULATOR TRPI"/>
    <property type="match status" value="1"/>
</dbReference>
<dbReference type="SUPFAM" id="SSF46785">
    <property type="entry name" value="Winged helix' DNA-binding domain"/>
    <property type="match status" value="1"/>
</dbReference>
<comment type="caution">
    <text evidence="6">The sequence shown here is derived from an EMBL/GenBank/DDBJ whole genome shotgun (WGS) entry which is preliminary data.</text>
</comment>
<reference evidence="6 7" key="1">
    <citation type="submission" date="2020-05" db="EMBL/GenBank/DDBJ databases">
        <title>Azospirillum oleiclasticum sp. nov, a nitrogen-fixing and heavy crude oil-emulsifying bacterium isolated from the crude oil of Yumen Oilfield.</title>
        <authorList>
            <person name="Wu D."/>
            <person name="Cai M."/>
            <person name="Zhang X."/>
        </authorList>
    </citation>
    <scope>NUCLEOTIDE SEQUENCE [LARGE SCALE GENOMIC DNA]</scope>
    <source>
        <strain evidence="6 7">ROY-1-1-2</strain>
    </source>
</reference>
<keyword evidence="7" id="KW-1185">Reference proteome</keyword>
<dbReference type="CDD" id="cd08432">
    <property type="entry name" value="PBP2_GcdR_TrpI_HvrB_AmpR_like"/>
    <property type="match status" value="1"/>
</dbReference>
<gene>
    <name evidence="6" type="primary">gcvA</name>
    <name evidence="6" type="ORF">HND93_16240</name>
</gene>
<accession>A0ABX2TA98</accession>
<keyword evidence="4" id="KW-0804">Transcription</keyword>
<name>A0ABX2TA98_9PROT</name>
<comment type="similarity">
    <text evidence="1">Belongs to the LysR transcriptional regulatory family.</text>
</comment>
<dbReference type="Proteomes" id="UP000584642">
    <property type="component" value="Unassembled WGS sequence"/>
</dbReference>
<dbReference type="RefSeq" id="WP_180283037.1">
    <property type="nucleotide sequence ID" value="NZ_JABFDB010000011.1"/>
</dbReference>
<evidence type="ECO:0000256" key="3">
    <source>
        <dbReference type="ARBA" id="ARBA00023125"/>
    </source>
</evidence>
<dbReference type="NCBIfam" id="NF008352">
    <property type="entry name" value="PRK11139.1"/>
    <property type="match status" value="1"/>
</dbReference>
<dbReference type="PANTHER" id="PTHR30537">
    <property type="entry name" value="HTH-TYPE TRANSCRIPTIONAL REGULATOR"/>
    <property type="match status" value="1"/>
</dbReference>
<dbReference type="InterPro" id="IPR005119">
    <property type="entry name" value="LysR_subst-bd"/>
</dbReference>
<evidence type="ECO:0000313" key="6">
    <source>
        <dbReference type="EMBL" id="NYZ21266.1"/>
    </source>
</evidence>
<evidence type="ECO:0000256" key="1">
    <source>
        <dbReference type="ARBA" id="ARBA00009437"/>
    </source>
</evidence>